<protein>
    <submittedName>
        <fullName evidence="2">DUF5110 domain-containing protein</fullName>
    </submittedName>
</protein>
<proteinExistence type="predicted"/>
<dbReference type="WBParaSite" id="L893_g18729.t1">
    <property type="protein sequence ID" value="L893_g18729.t1"/>
    <property type="gene ID" value="L893_g18729"/>
</dbReference>
<name>A0A1I7YRF9_9BILA</name>
<evidence type="ECO:0000313" key="2">
    <source>
        <dbReference type="WBParaSite" id="L893_g18729.t1"/>
    </source>
</evidence>
<sequence>MTDAWFEFAADGSLSVWEGVCGIRHADGVTLLKETKYGVVEIAIPTSPKVKITSDGYWTCAELTGETSRGDSFHFHAIDPQNAVTLLEVASSSRPQRLVVRMDPDPLRLNDVPSTLRRIESWLRLKTILQPYEFNLILDNNMPM</sequence>
<dbReference type="AlphaFoldDB" id="A0A1I7YRF9"/>
<accession>A0A1I7YRF9</accession>
<dbReference type="Proteomes" id="UP000095287">
    <property type="component" value="Unplaced"/>
</dbReference>
<organism evidence="1 2">
    <name type="scientific">Steinernema glaseri</name>
    <dbReference type="NCBI Taxonomy" id="37863"/>
    <lineage>
        <taxon>Eukaryota</taxon>
        <taxon>Metazoa</taxon>
        <taxon>Ecdysozoa</taxon>
        <taxon>Nematoda</taxon>
        <taxon>Chromadorea</taxon>
        <taxon>Rhabditida</taxon>
        <taxon>Tylenchina</taxon>
        <taxon>Panagrolaimomorpha</taxon>
        <taxon>Strongyloidoidea</taxon>
        <taxon>Steinernematidae</taxon>
        <taxon>Steinernema</taxon>
    </lineage>
</organism>
<keyword evidence="1" id="KW-1185">Reference proteome</keyword>
<reference evidence="2" key="1">
    <citation type="submission" date="2016-11" db="UniProtKB">
        <authorList>
            <consortium name="WormBaseParasite"/>
        </authorList>
    </citation>
    <scope>IDENTIFICATION</scope>
</reference>
<evidence type="ECO:0000313" key="1">
    <source>
        <dbReference type="Proteomes" id="UP000095287"/>
    </source>
</evidence>